<keyword evidence="1" id="KW-0805">Transcription regulation</keyword>
<keyword evidence="3" id="KW-0804">Transcription</keyword>
<dbReference type="PANTHER" id="PTHR43133">
    <property type="entry name" value="RNA POLYMERASE ECF-TYPE SIGMA FACTO"/>
    <property type="match status" value="1"/>
</dbReference>
<dbReference type="RefSeq" id="WP_231329173.1">
    <property type="nucleotide sequence ID" value="NZ_CP059572.1"/>
</dbReference>
<dbReference type="Gene3D" id="1.10.1740.10">
    <property type="match status" value="1"/>
</dbReference>
<dbReference type="InterPro" id="IPR039425">
    <property type="entry name" value="RNA_pol_sigma-70-like"/>
</dbReference>
<feature type="region of interest" description="Disordered" evidence="4">
    <location>
        <begin position="488"/>
        <end position="605"/>
    </location>
</feature>
<sequence>MDDHLLVEALRARDPDAPTAVYDAYADRLYAYCWFQLHDRDAAQVALRDTFVVAEAHIDRLRDPDRFGPWLYAITRLECARRLPTRGRPPDVPVASHDQEDVDQRIMAWKAVLALRPLTREFLELRVRHQLSVPDLAAVFDMPVRDAQAALDRAHGELEGALTAEILAHQGPYGCAERALLLRERQGEPSAELSGRLLGHAQDCGTCGAFRPRTVSAAKVYGLLPSADLPAELRLRVMSCFLDPELIGYRLFVGARVTEFTSSGFPARAKRDASAPESFRSGRGPLRFVRSRRAHGVSARSEASTQAVRLLTALAVVALLVGGVFASVHGLLRLVGWDTGPVGTTPGRRPTAVPGVSQVPAEDDPPRVRPAEDGTMDAVPVSATFPLGSRASSAPPIALPSPPPEPTVPDRGAKGGRAPASERAFEVTPLFLDLAGHSDGSVELRAEGGPITWHATSWGRVRAGQSSGYLQPGRRTTVTVHVVRDARTGGEGGITFQPGGIRVRITWRPGAPGPGPEPSPTPTPADPGVPPMPSKSEGPGGPSSSGPRPPTSEETPQNGPSSASGPPPEVEPKPPSAGTISSSGNLPYDTPASSGQSPAPVPSGV</sequence>
<proteinExistence type="predicted"/>
<dbReference type="PANTHER" id="PTHR43133:SF51">
    <property type="entry name" value="RNA POLYMERASE SIGMA FACTOR"/>
    <property type="match status" value="1"/>
</dbReference>
<keyword evidence="2" id="KW-0731">Sigma factor</keyword>
<evidence type="ECO:0000256" key="2">
    <source>
        <dbReference type="ARBA" id="ARBA00023082"/>
    </source>
</evidence>
<name>A0ABX8QXL4_9ACTN</name>
<keyword evidence="6" id="KW-1185">Reference proteome</keyword>
<dbReference type="Proteomes" id="UP001049518">
    <property type="component" value="Chromosome"/>
</dbReference>
<feature type="compositionally biased region" description="Pro residues" evidence="4">
    <location>
        <begin position="397"/>
        <end position="407"/>
    </location>
</feature>
<gene>
    <name evidence="5" type="ORF">AGRA3207_004633</name>
</gene>
<feature type="region of interest" description="Disordered" evidence="4">
    <location>
        <begin position="342"/>
        <end position="420"/>
    </location>
</feature>
<dbReference type="EMBL" id="CP059572">
    <property type="protein sequence ID" value="QXJ23477.1"/>
    <property type="molecule type" value="Genomic_DNA"/>
</dbReference>
<evidence type="ECO:0000256" key="3">
    <source>
        <dbReference type="ARBA" id="ARBA00023163"/>
    </source>
</evidence>
<feature type="compositionally biased region" description="Low complexity" evidence="4">
    <location>
        <begin position="544"/>
        <end position="556"/>
    </location>
</feature>
<evidence type="ECO:0000313" key="5">
    <source>
        <dbReference type="EMBL" id="QXJ23477.1"/>
    </source>
</evidence>
<protein>
    <submittedName>
        <fullName evidence="5">Sigma-70 family RNA polymerase sigma factor</fullName>
    </submittedName>
</protein>
<organism evidence="5 6">
    <name type="scientific">Actinomadura graeca</name>
    <dbReference type="NCBI Taxonomy" id="2750812"/>
    <lineage>
        <taxon>Bacteria</taxon>
        <taxon>Bacillati</taxon>
        <taxon>Actinomycetota</taxon>
        <taxon>Actinomycetes</taxon>
        <taxon>Streptosporangiales</taxon>
        <taxon>Thermomonosporaceae</taxon>
        <taxon>Actinomadura</taxon>
    </lineage>
</organism>
<dbReference type="SUPFAM" id="SSF88946">
    <property type="entry name" value="Sigma2 domain of RNA polymerase sigma factors"/>
    <property type="match status" value="1"/>
</dbReference>
<evidence type="ECO:0000256" key="4">
    <source>
        <dbReference type="SAM" id="MobiDB-lite"/>
    </source>
</evidence>
<feature type="compositionally biased region" description="Polar residues" evidence="4">
    <location>
        <begin position="578"/>
        <end position="597"/>
    </location>
</feature>
<evidence type="ECO:0000256" key="1">
    <source>
        <dbReference type="ARBA" id="ARBA00023015"/>
    </source>
</evidence>
<evidence type="ECO:0000313" key="6">
    <source>
        <dbReference type="Proteomes" id="UP001049518"/>
    </source>
</evidence>
<reference evidence="5" key="1">
    <citation type="submission" date="2020-07" db="EMBL/GenBank/DDBJ databases">
        <authorList>
            <person name="Tarantini F.S."/>
            <person name="Hong K.W."/>
            <person name="Chan K.G."/>
        </authorList>
    </citation>
    <scope>NUCLEOTIDE SEQUENCE</scope>
    <source>
        <strain evidence="5">32-07</strain>
    </source>
</reference>
<feature type="compositionally biased region" description="Pro residues" evidence="4">
    <location>
        <begin position="511"/>
        <end position="533"/>
    </location>
</feature>
<accession>A0ABX8QXL4</accession>
<feature type="compositionally biased region" description="Pro residues" evidence="4">
    <location>
        <begin position="565"/>
        <end position="575"/>
    </location>
</feature>
<dbReference type="InterPro" id="IPR013325">
    <property type="entry name" value="RNA_pol_sigma_r2"/>
</dbReference>